<dbReference type="PANTHER" id="PTHR46564:SF1">
    <property type="entry name" value="TRANSPOSASE"/>
    <property type="match status" value="1"/>
</dbReference>
<dbReference type="Pfam" id="PF13592">
    <property type="entry name" value="HTH_33"/>
    <property type="match status" value="1"/>
</dbReference>
<dbReference type="InterPro" id="IPR038717">
    <property type="entry name" value="Tc1-like_DDE_dom"/>
</dbReference>
<dbReference type="Pfam" id="PF13358">
    <property type="entry name" value="DDE_3"/>
    <property type="match status" value="1"/>
</dbReference>
<feature type="domain" description="Winged helix-turn helix" evidence="2">
    <location>
        <begin position="100"/>
        <end position="156"/>
    </location>
</feature>
<evidence type="ECO:0000259" key="2">
    <source>
        <dbReference type="Pfam" id="PF13592"/>
    </source>
</evidence>
<dbReference type="GO" id="GO:0003676">
    <property type="term" value="F:nucleic acid binding"/>
    <property type="evidence" value="ECO:0007669"/>
    <property type="project" value="InterPro"/>
</dbReference>
<reference evidence="3 4" key="1">
    <citation type="submission" date="2020-12" db="EMBL/GenBank/DDBJ databases">
        <title>FDA dAtabase for Regulatory Grade micrObial Sequences (FDA-ARGOS): Supporting development and validation of Infectious Disease Dx tests.</title>
        <authorList>
            <person name="Sproer C."/>
            <person name="Gronow S."/>
            <person name="Severitt S."/>
            <person name="Schroder I."/>
            <person name="Tallon L."/>
            <person name="Sadzewicz L."/>
            <person name="Zhao X."/>
            <person name="Boylan J."/>
            <person name="Ott S."/>
            <person name="Bowen H."/>
            <person name="Vavikolanu K."/>
            <person name="Mehta A."/>
            <person name="Aluvathingal J."/>
            <person name="Nadendla S."/>
            <person name="Lowell S."/>
            <person name="Myers T."/>
            <person name="Yan Y."/>
            <person name="Sichtig H."/>
        </authorList>
    </citation>
    <scope>NUCLEOTIDE SEQUENCE [LARGE SCALE GENOMIC DNA]</scope>
    <source>
        <strain evidence="3 4">FDAARGOS_890</strain>
    </source>
</reference>
<dbReference type="InterPro" id="IPR036397">
    <property type="entry name" value="RNaseH_sf"/>
</dbReference>
<dbReference type="Pfam" id="PF13551">
    <property type="entry name" value="HTH_29"/>
    <property type="match status" value="1"/>
</dbReference>
<sequence>MNATDMRSLPRPARHERRVQVIRLRKAGHTFEEIAQLTGLSKTGVFNICKRHEQHGADALQDAPGGRQLGDKRLLSAEQEARVQKLIMDKTPDQLKMPYALWTRQAVAQLIEQHFGVKLQVRTMGKYLARWGFTPQKPMKKAYEQSPAAVKKWHEEDYPIIAARAKAEGAEIHWGDESGLRSDDVRGRGFAPKGQTPVVRVNNKRHGLSVISTVTNKGQMRWRIFEGAINAKILIDFLRRLIKGATKKVFLILDNLRVHHAKPVKAWLAEHADAIEVFYLPSYSPELNPDEMANADIKQAVTKLAPARTKLQLVKATARHLRSVQRQPERIRKYFQHEPVRYAA</sequence>
<dbReference type="EMBL" id="CP065748">
    <property type="protein sequence ID" value="QPS83915.1"/>
    <property type="molecule type" value="Genomic_DNA"/>
</dbReference>
<protein>
    <submittedName>
        <fullName evidence="3">IS630 family transposase</fullName>
    </submittedName>
</protein>
<keyword evidence="4" id="KW-1185">Reference proteome</keyword>
<dbReference type="NCBIfam" id="NF033545">
    <property type="entry name" value="transpos_IS630"/>
    <property type="match status" value="1"/>
</dbReference>
<feature type="domain" description="Tc1-like transposase DDE" evidence="1">
    <location>
        <begin position="172"/>
        <end position="311"/>
    </location>
</feature>
<dbReference type="InterPro" id="IPR009057">
    <property type="entry name" value="Homeodomain-like_sf"/>
</dbReference>
<dbReference type="Gene3D" id="3.30.420.10">
    <property type="entry name" value="Ribonuclease H-like superfamily/Ribonuclease H"/>
    <property type="match status" value="1"/>
</dbReference>
<evidence type="ECO:0000259" key="1">
    <source>
        <dbReference type="Pfam" id="PF13358"/>
    </source>
</evidence>
<dbReference type="PANTHER" id="PTHR46564">
    <property type="entry name" value="TRANSPOSASE"/>
    <property type="match status" value="1"/>
</dbReference>
<name>A0A7T2YXE9_9BURK</name>
<dbReference type="AlphaFoldDB" id="A0A7T2YXE9"/>
<dbReference type="Proteomes" id="UP000595064">
    <property type="component" value="Chromosome"/>
</dbReference>
<dbReference type="SUPFAM" id="SSF46689">
    <property type="entry name" value="Homeodomain-like"/>
    <property type="match status" value="1"/>
</dbReference>
<evidence type="ECO:0000313" key="4">
    <source>
        <dbReference type="Proteomes" id="UP000595064"/>
    </source>
</evidence>
<dbReference type="KEGG" id="dla:I6G47_13010"/>
<accession>A0A7T2YXE9</accession>
<dbReference type="RefSeq" id="WP_198129399.1">
    <property type="nucleotide sequence ID" value="NZ_CP065748.1"/>
</dbReference>
<gene>
    <name evidence="3" type="ORF">I6G47_13010</name>
</gene>
<dbReference type="InterPro" id="IPR047655">
    <property type="entry name" value="Transpos_IS630-like"/>
</dbReference>
<organism evidence="3 4">
    <name type="scientific">Delftia lacustris</name>
    <dbReference type="NCBI Taxonomy" id="558537"/>
    <lineage>
        <taxon>Bacteria</taxon>
        <taxon>Pseudomonadati</taxon>
        <taxon>Pseudomonadota</taxon>
        <taxon>Betaproteobacteria</taxon>
        <taxon>Burkholderiales</taxon>
        <taxon>Comamonadaceae</taxon>
        <taxon>Delftia</taxon>
    </lineage>
</organism>
<proteinExistence type="predicted"/>
<evidence type="ECO:0000313" key="3">
    <source>
        <dbReference type="EMBL" id="QPS83915.1"/>
    </source>
</evidence>
<dbReference type="InterPro" id="IPR025959">
    <property type="entry name" value="Winged_HTH_dom"/>
</dbReference>